<name>A0A8C9PDU5_SPEDA</name>
<comment type="subunit">
    <text evidence="2">Homotrimer.</text>
</comment>
<reference evidence="5" key="2">
    <citation type="submission" date="2025-09" db="UniProtKB">
        <authorList>
            <consortium name="Ensembl"/>
        </authorList>
    </citation>
    <scope>IDENTIFICATION</scope>
</reference>
<evidence type="ECO:0000256" key="2">
    <source>
        <dbReference type="ARBA" id="ARBA00011233"/>
    </source>
</evidence>
<organism evidence="5 6">
    <name type="scientific">Spermophilus dauricus</name>
    <name type="common">Daurian ground squirrel</name>
    <dbReference type="NCBI Taxonomy" id="99837"/>
    <lineage>
        <taxon>Eukaryota</taxon>
        <taxon>Metazoa</taxon>
        <taxon>Chordata</taxon>
        <taxon>Craniata</taxon>
        <taxon>Vertebrata</taxon>
        <taxon>Euteleostomi</taxon>
        <taxon>Mammalia</taxon>
        <taxon>Eutheria</taxon>
        <taxon>Euarchontoglires</taxon>
        <taxon>Glires</taxon>
        <taxon>Rodentia</taxon>
        <taxon>Sciuromorpha</taxon>
        <taxon>Sciuridae</taxon>
        <taxon>Xerinae</taxon>
        <taxon>Marmotini</taxon>
        <taxon>Spermophilus</taxon>
    </lineage>
</organism>
<feature type="signal peptide" evidence="4">
    <location>
        <begin position="1"/>
        <end position="16"/>
    </location>
</feature>
<feature type="chain" id="PRO_5034735305" evidence="4">
    <location>
        <begin position="17"/>
        <end position="178"/>
    </location>
</feature>
<dbReference type="InterPro" id="IPR015867">
    <property type="entry name" value="N-reg_PII/ATP_PRibTrfase_C"/>
</dbReference>
<protein>
    <submittedName>
        <fullName evidence="5">Uncharacterized protein</fullName>
    </submittedName>
</protein>
<evidence type="ECO:0000256" key="1">
    <source>
        <dbReference type="ARBA" id="ARBA00010169"/>
    </source>
</evidence>
<dbReference type="Gene3D" id="3.30.70.120">
    <property type="match status" value="1"/>
</dbReference>
<dbReference type="SUPFAM" id="SSF54913">
    <property type="entry name" value="GlnB-like"/>
    <property type="match status" value="1"/>
</dbReference>
<sequence length="178" mass="18713">MVCAVFLLHACHPGYSVSVNSLDACVVACGLPISVATPSTPVHSLGKPPSQPTPALCSSYVPGWVSAAFVTCSNDKVTKEIARAMVEKQLAWMGNIKGDSELLMMIKTQSSLIPALTDFVHSVLPYEVAEVISLPMEPGNSPYLHGVHQVTESVSVSSTEAFSTFSNDAGNIVGPLPV</sequence>
<dbReference type="Pfam" id="PF03091">
    <property type="entry name" value="CutA1"/>
    <property type="match status" value="1"/>
</dbReference>
<dbReference type="Ensembl" id="ENSSDAT00000007706.1">
    <property type="protein sequence ID" value="ENSSDAP00000006752.1"/>
    <property type="gene ID" value="ENSSDAG00000006241.1"/>
</dbReference>
<accession>A0A8C9PDU5</accession>
<keyword evidence="3 4" id="KW-0732">Signal</keyword>
<proteinExistence type="inferred from homology"/>
<reference evidence="5" key="1">
    <citation type="submission" date="2025-08" db="UniProtKB">
        <authorList>
            <consortium name="Ensembl"/>
        </authorList>
    </citation>
    <scope>IDENTIFICATION</scope>
</reference>
<dbReference type="PANTHER" id="PTHR23419">
    <property type="entry name" value="DIVALENT CATION TOLERANCE CUTA-RELATED"/>
    <property type="match status" value="1"/>
</dbReference>
<dbReference type="InterPro" id="IPR011322">
    <property type="entry name" value="N-reg_PII-like_a/b"/>
</dbReference>
<dbReference type="PANTHER" id="PTHR23419:SF1">
    <property type="entry name" value="PROTEIN CUTA"/>
    <property type="match status" value="1"/>
</dbReference>
<evidence type="ECO:0000313" key="5">
    <source>
        <dbReference type="Ensembl" id="ENSSDAP00000006752.1"/>
    </source>
</evidence>
<keyword evidence="6" id="KW-1185">Reference proteome</keyword>
<evidence type="ECO:0000256" key="4">
    <source>
        <dbReference type="SAM" id="SignalP"/>
    </source>
</evidence>
<dbReference type="Proteomes" id="UP000694422">
    <property type="component" value="Unplaced"/>
</dbReference>
<dbReference type="AlphaFoldDB" id="A0A8C9PDU5"/>
<comment type="similarity">
    <text evidence="1">Belongs to the CutA family.</text>
</comment>
<dbReference type="InterPro" id="IPR004323">
    <property type="entry name" value="Ion_tolerance_CutA"/>
</dbReference>
<evidence type="ECO:0000256" key="3">
    <source>
        <dbReference type="ARBA" id="ARBA00022729"/>
    </source>
</evidence>
<evidence type="ECO:0000313" key="6">
    <source>
        <dbReference type="Proteomes" id="UP000694422"/>
    </source>
</evidence>
<dbReference type="GO" id="GO:0010038">
    <property type="term" value="P:response to metal ion"/>
    <property type="evidence" value="ECO:0007669"/>
    <property type="project" value="InterPro"/>
</dbReference>
<dbReference type="GO" id="GO:0005507">
    <property type="term" value="F:copper ion binding"/>
    <property type="evidence" value="ECO:0007669"/>
    <property type="project" value="TreeGrafter"/>
</dbReference>